<evidence type="ECO:0000313" key="1">
    <source>
        <dbReference type="EMBL" id="MBF9222968.1"/>
    </source>
</evidence>
<name>A0ABS0I7M7_9BACT</name>
<evidence type="ECO:0000313" key="2">
    <source>
        <dbReference type="Proteomes" id="UP000618931"/>
    </source>
</evidence>
<reference evidence="1 2" key="1">
    <citation type="submission" date="2020-11" db="EMBL/GenBank/DDBJ databases">
        <authorList>
            <person name="Kim M.K."/>
        </authorList>
    </citation>
    <scope>NUCLEOTIDE SEQUENCE [LARGE SCALE GENOMIC DNA]</scope>
    <source>
        <strain evidence="1 2">BT662</strain>
    </source>
</reference>
<sequence length="129" mass="13610">MDAREEKQYAMTTVLVQFLADNAEAIGASEVAADIPPAYQRLTAAVGAAPVNTKPTTAQATSARTALRKALPVVLGPLTSIATKTNDPALRARATLNDGQLRKMRPEELRDVAGALLDTADARATELKP</sequence>
<dbReference type="EMBL" id="JADQDM010000010">
    <property type="protein sequence ID" value="MBF9222968.1"/>
    <property type="molecule type" value="Genomic_DNA"/>
</dbReference>
<gene>
    <name evidence="1" type="ORF">I2H31_17820</name>
</gene>
<organism evidence="1 2">
    <name type="scientific">Hymenobacter ruricola</name>
    <dbReference type="NCBI Taxonomy" id="2791023"/>
    <lineage>
        <taxon>Bacteria</taxon>
        <taxon>Pseudomonadati</taxon>
        <taxon>Bacteroidota</taxon>
        <taxon>Cytophagia</taxon>
        <taxon>Cytophagales</taxon>
        <taxon>Hymenobacteraceae</taxon>
        <taxon>Hymenobacter</taxon>
    </lineage>
</organism>
<comment type="caution">
    <text evidence="1">The sequence shown here is derived from an EMBL/GenBank/DDBJ whole genome shotgun (WGS) entry which is preliminary data.</text>
</comment>
<dbReference type="Proteomes" id="UP000618931">
    <property type="component" value="Unassembled WGS sequence"/>
</dbReference>
<keyword evidence="2" id="KW-1185">Reference proteome</keyword>
<accession>A0ABS0I7M7</accession>
<protein>
    <submittedName>
        <fullName evidence="1">Uncharacterized protein</fullName>
    </submittedName>
</protein>
<proteinExistence type="predicted"/>
<dbReference type="RefSeq" id="WP_196294414.1">
    <property type="nucleotide sequence ID" value="NZ_JADQDM010000010.1"/>
</dbReference>